<name>L7MLY5_RHIPC</name>
<evidence type="ECO:0000256" key="1">
    <source>
        <dbReference type="ARBA" id="ARBA00005356"/>
    </source>
</evidence>
<dbReference type="GO" id="GO:0016301">
    <property type="term" value="F:kinase activity"/>
    <property type="evidence" value="ECO:0007669"/>
    <property type="project" value="UniProtKB-KW"/>
</dbReference>
<proteinExistence type="evidence at transcript level"/>
<comment type="similarity">
    <text evidence="1">Belongs to the LAMTOR3 family.</text>
</comment>
<dbReference type="EMBL" id="GACK01000716">
    <property type="protein sequence ID" value="JAA64318.1"/>
    <property type="molecule type" value="mRNA"/>
</dbReference>
<keyword evidence="2" id="KW-0808">Transferase</keyword>
<dbReference type="InterPro" id="IPR015019">
    <property type="entry name" value="LAMTOR3"/>
</dbReference>
<keyword evidence="2" id="KW-0418">Kinase</keyword>
<evidence type="ECO:0000313" key="2">
    <source>
        <dbReference type="EMBL" id="JAA64318.1"/>
    </source>
</evidence>
<dbReference type="PANTHER" id="PTHR13378:SF1">
    <property type="entry name" value="RAGULATOR COMPLEX PROTEIN LAMTOR3"/>
    <property type="match status" value="1"/>
</dbReference>
<reference evidence="2" key="2">
    <citation type="journal article" date="2015" name="J. Proteomics">
        <title>Sexual differences in the sialomes of the zebra tick, Rhipicephalus pulchellus.</title>
        <authorList>
            <person name="Tan A.W."/>
            <person name="Francischetti I.M."/>
            <person name="Slovak M."/>
            <person name="Kini R.M."/>
            <person name="Ribeiro J.M."/>
        </authorList>
    </citation>
    <scope>NUCLEOTIDE SEQUENCE</scope>
    <source>
        <tissue evidence="2">Salivary gland</tissue>
    </source>
</reference>
<feature type="non-terminal residue" evidence="2">
    <location>
        <position position="1"/>
    </location>
</feature>
<dbReference type="Pfam" id="PF08923">
    <property type="entry name" value="MAPKK1_Int"/>
    <property type="match status" value="1"/>
</dbReference>
<dbReference type="FunFam" id="3.30.450.30:FF:000003">
    <property type="entry name" value="ragulator complex protein LAMTOR3 homolog"/>
    <property type="match status" value="1"/>
</dbReference>
<dbReference type="GO" id="GO:0071986">
    <property type="term" value="C:Ragulator complex"/>
    <property type="evidence" value="ECO:0007669"/>
    <property type="project" value="TreeGrafter"/>
</dbReference>
<dbReference type="SUPFAM" id="SSF103196">
    <property type="entry name" value="Roadblock/LC7 domain"/>
    <property type="match status" value="1"/>
</dbReference>
<organism evidence="2">
    <name type="scientific">Rhipicephalus pulchellus</name>
    <name type="common">Yellow backed tick</name>
    <name type="synonym">Dermacentor pulchellus</name>
    <dbReference type="NCBI Taxonomy" id="72859"/>
    <lineage>
        <taxon>Eukaryota</taxon>
        <taxon>Metazoa</taxon>
        <taxon>Ecdysozoa</taxon>
        <taxon>Arthropoda</taxon>
        <taxon>Chelicerata</taxon>
        <taxon>Arachnida</taxon>
        <taxon>Acari</taxon>
        <taxon>Parasitiformes</taxon>
        <taxon>Ixodida</taxon>
        <taxon>Ixodoidea</taxon>
        <taxon>Ixodidae</taxon>
        <taxon>Rhipicephalinae</taxon>
        <taxon>Rhipicephalus</taxon>
        <taxon>Rhipicephalus</taxon>
    </lineage>
</organism>
<sequence length="192" mass="21375">YFDHQRCVSLSVHRVACSLVVWADRNNFRNTNCFYHSLLPASSCRCRDTSAHQMSRVYFYPEPYDFSVTLQELKKHLIQLISRVQGLQAIVFTDRDGVPLIKAATDGAPEHALRPSFLATVGMAMSQGNKLGLGKCNKMISSYGNYQVVSFNRHPVTITLVASSSANTGMILNLEEELNTVSQTLRSVVEAS</sequence>
<dbReference type="AlphaFoldDB" id="L7MLY5"/>
<protein>
    <submittedName>
        <fullName evidence="2">Putative mitogen-activated protein kinase kinase 1</fullName>
    </submittedName>
</protein>
<accession>L7MLY5</accession>
<dbReference type="PANTHER" id="PTHR13378">
    <property type="entry name" value="REGULATOR COMPLEX PROTEIN LAMTOR3"/>
    <property type="match status" value="1"/>
</dbReference>
<dbReference type="Gene3D" id="3.30.450.30">
    <property type="entry name" value="Dynein light chain 2a, cytoplasmic"/>
    <property type="match status" value="1"/>
</dbReference>
<dbReference type="SMART" id="SM01278">
    <property type="entry name" value="MAPKK1_Int"/>
    <property type="match status" value="1"/>
</dbReference>
<dbReference type="GO" id="GO:0032008">
    <property type="term" value="P:positive regulation of TOR signaling"/>
    <property type="evidence" value="ECO:0007669"/>
    <property type="project" value="TreeGrafter"/>
</dbReference>
<dbReference type="GO" id="GO:0071230">
    <property type="term" value="P:cellular response to amino acid stimulus"/>
    <property type="evidence" value="ECO:0007669"/>
    <property type="project" value="TreeGrafter"/>
</dbReference>
<reference evidence="2" key="1">
    <citation type="submission" date="2012-11" db="EMBL/GenBank/DDBJ databases">
        <authorList>
            <person name="Lucero-Rivera Y.E."/>
            <person name="Tovar-Ramirez D."/>
        </authorList>
    </citation>
    <scope>NUCLEOTIDE SEQUENCE</scope>
    <source>
        <tissue evidence="2">Salivary gland</tissue>
    </source>
</reference>